<protein>
    <submittedName>
        <fullName evidence="1">Uncharacterized protein</fullName>
    </submittedName>
</protein>
<reference evidence="1 2" key="1">
    <citation type="submission" date="2024-02" db="EMBL/GenBank/DDBJ databases">
        <title>de novo genome assembly of Solanum bulbocastanum strain 11H21.</title>
        <authorList>
            <person name="Hosaka A.J."/>
        </authorList>
    </citation>
    <scope>NUCLEOTIDE SEQUENCE [LARGE SCALE GENOMIC DNA]</scope>
    <source>
        <tissue evidence="1">Young leaves</tissue>
    </source>
</reference>
<dbReference type="Proteomes" id="UP001371456">
    <property type="component" value="Unassembled WGS sequence"/>
</dbReference>
<comment type="caution">
    <text evidence="1">The sequence shown here is derived from an EMBL/GenBank/DDBJ whole genome shotgun (WGS) entry which is preliminary data.</text>
</comment>
<keyword evidence="2" id="KW-1185">Reference proteome</keyword>
<proteinExistence type="predicted"/>
<dbReference type="EMBL" id="JBANQN010000001">
    <property type="protein sequence ID" value="KAK6802825.1"/>
    <property type="molecule type" value="Genomic_DNA"/>
</dbReference>
<accession>A0AAN8UAR3</accession>
<sequence length="90" mass="10516">MKVLQDNTAESMKCNIEWNSDTWYEGHNKRKCPLSAPASSTSYQVQDLLLDQVQDLLLDELLAQEQHLLLHQHQHKLLAQEQCLIFQLEE</sequence>
<name>A0AAN8UAR3_SOLBU</name>
<organism evidence="1 2">
    <name type="scientific">Solanum bulbocastanum</name>
    <name type="common">Wild potato</name>
    <dbReference type="NCBI Taxonomy" id="147425"/>
    <lineage>
        <taxon>Eukaryota</taxon>
        <taxon>Viridiplantae</taxon>
        <taxon>Streptophyta</taxon>
        <taxon>Embryophyta</taxon>
        <taxon>Tracheophyta</taxon>
        <taxon>Spermatophyta</taxon>
        <taxon>Magnoliopsida</taxon>
        <taxon>eudicotyledons</taxon>
        <taxon>Gunneridae</taxon>
        <taxon>Pentapetalae</taxon>
        <taxon>asterids</taxon>
        <taxon>lamiids</taxon>
        <taxon>Solanales</taxon>
        <taxon>Solanaceae</taxon>
        <taxon>Solanoideae</taxon>
        <taxon>Solaneae</taxon>
        <taxon>Solanum</taxon>
    </lineage>
</organism>
<evidence type="ECO:0000313" key="2">
    <source>
        <dbReference type="Proteomes" id="UP001371456"/>
    </source>
</evidence>
<dbReference type="AlphaFoldDB" id="A0AAN8UAR3"/>
<evidence type="ECO:0000313" key="1">
    <source>
        <dbReference type="EMBL" id="KAK6802825.1"/>
    </source>
</evidence>
<gene>
    <name evidence="1" type="ORF">RDI58_000608</name>
</gene>